<dbReference type="AlphaFoldDB" id="A0A5N6DGF6"/>
<keyword evidence="3" id="KW-1185">Reference proteome</keyword>
<evidence type="ECO:0000256" key="1">
    <source>
        <dbReference type="SAM" id="MobiDB-lite"/>
    </source>
</evidence>
<accession>A0A5N6DGF6</accession>
<evidence type="ECO:0000313" key="2">
    <source>
        <dbReference type="EMBL" id="KAB8204261.1"/>
    </source>
</evidence>
<sequence length="75" mass="8070">MEEHWTLCVETPLTPIASQIISCAGTSGRARLQLKAAGEPPFEHDFPQGSDMLKDGPGGNFSPQHQVRSGPPPIF</sequence>
<reference evidence="2 3" key="1">
    <citation type="submission" date="2019-04" db="EMBL/GenBank/DDBJ databases">
        <title>Fungal friends and foes A comparative genomics study of 23 Aspergillus species from section Flavi.</title>
        <authorList>
            <consortium name="DOE Joint Genome Institute"/>
            <person name="Kjaerbolling I."/>
            <person name="Vesth T.C."/>
            <person name="Frisvad J.C."/>
            <person name="Nybo J.L."/>
            <person name="Theobald S."/>
            <person name="Kildgaard S."/>
            <person name="Petersen T.I."/>
            <person name="Kuo A."/>
            <person name="Sato A."/>
            <person name="Lyhne E.K."/>
            <person name="Kogle M.E."/>
            <person name="Wiebenga A."/>
            <person name="Kun R.S."/>
            <person name="Lubbers R.J."/>
            <person name="Makela M.R."/>
            <person name="Barry K."/>
            <person name="Chovatia M."/>
            <person name="Clum A."/>
            <person name="Daum C."/>
            <person name="Haridas S."/>
            <person name="He G."/>
            <person name="LaButti K."/>
            <person name="Lipzen A."/>
            <person name="Mondo S."/>
            <person name="Pangilinan J."/>
            <person name="Riley R."/>
            <person name="Salamov A."/>
            <person name="Simmons B.A."/>
            <person name="Magnuson J.K."/>
            <person name="Henrissat B."/>
            <person name="Mortensen U.H."/>
            <person name="Larsen T.O."/>
            <person name="De vries R.P."/>
            <person name="Grigoriev I.V."/>
            <person name="Machida M."/>
            <person name="Baker S.E."/>
            <person name="Andersen M.R."/>
        </authorList>
    </citation>
    <scope>NUCLEOTIDE SEQUENCE [LARGE SCALE GENOMIC DNA]</scope>
    <source>
        <strain evidence="2 3">CBS 117618</strain>
    </source>
</reference>
<protein>
    <submittedName>
        <fullName evidence="2">Uncharacterized protein</fullName>
    </submittedName>
</protein>
<proteinExistence type="predicted"/>
<name>A0A5N6DGF6_ASPPA</name>
<dbReference type="Proteomes" id="UP000326532">
    <property type="component" value="Unassembled WGS sequence"/>
</dbReference>
<organism evidence="2 3">
    <name type="scientific">Aspergillus parasiticus</name>
    <dbReference type="NCBI Taxonomy" id="5067"/>
    <lineage>
        <taxon>Eukaryota</taxon>
        <taxon>Fungi</taxon>
        <taxon>Dikarya</taxon>
        <taxon>Ascomycota</taxon>
        <taxon>Pezizomycotina</taxon>
        <taxon>Eurotiomycetes</taxon>
        <taxon>Eurotiomycetidae</taxon>
        <taxon>Eurotiales</taxon>
        <taxon>Aspergillaceae</taxon>
        <taxon>Aspergillus</taxon>
        <taxon>Aspergillus subgen. Circumdati</taxon>
    </lineage>
</organism>
<dbReference type="VEuPathDB" id="FungiDB:BDV34DRAFT_197857"/>
<gene>
    <name evidence="2" type="ORF">BDV34DRAFT_197857</name>
</gene>
<evidence type="ECO:0000313" key="3">
    <source>
        <dbReference type="Proteomes" id="UP000326532"/>
    </source>
</evidence>
<feature type="region of interest" description="Disordered" evidence="1">
    <location>
        <begin position="39"/>
        <end position="75"/>
    </location>
</feature>
<dbReference type="EMBL" id="ML734982">
    <property type="protein sequence ID" value="KAB8204261.1"/>
    <property type="molecule type" value="Genomic_DNA"/>
</dbReference>